<gene>
    <name evidence="1" type="ORF">JF547_08210</name>
</gene>
<evidence type="ECO:0000313" key="2">
    <source>
        <dbReference type="Proteomes" id="UP000664405"/>
    </source>
</evidence>
<comment type="caution">
    <text evidence="1">The sequence shown here is derived from an EMBL/GenBank/DDBJ whole genome shotgun (WGS) entry which is preliminary data.</text>
</comment>
<dbReference type="AlphaFoldDB" id="A0A8I1SIX0"/>
<reference evidence="1" key="1">
    <citation type="submission" date="2020-12" db="EMBL/GenBank/DDBJ databases">
        <title>Oil enriched cultivation method for isolating marine PHA-producing bacteria.</title>
        <authorList>
            <person name="Zheng W."/>
            <person name="Yu S."/>
            <person name="Huang Y."/>
        </authorList>
    </citation>
    <scope>NUCLEOTIDE SEQUENCE</scope>
    <source>
        <strain evidence="1">SY-2-3</strain>
    </source>
</reference>
<dbReference type="EMBL" id="JAEKJW010000002">
    <property type="protein sequence ID" value="MBN8196448.1"/>
    <property type="molecule type" value="Genomic_DNA"/>
</dbReference>
<dbReference type="RefSeq" id="WP_206927174.1">
    <property type="nucleotide sequence ID" value="NZ_JAEKJW010000002.1"/>
</dbReference>
<sequence>MAALSRNQRAIIGFLCSPFWRQLVRERNNYFSFNSIIIPQVLFSAALQQFDCATTARLSHKMIFPSVDKSFLTV</sequence>
<evidence type="ECO:0000313" key="1">
    <source>
        <dbReference type="EMBL" id="MBN8196448.1"/>
    </source>
</evidence>
<protein>
    <submittedName>
        <fullName evidence="1">Uncharacterized protein</fullName>
    </submittedName>
</protein>
<dbReference type="Proteomes" id="UP000664405">
    <property type="component" value="Unassembled WGS sequence"/>
</dbReference>
<organism evidence="1 2">
    <name type="scientific">Thalassospira povalilytica</name>
    <dbReference type="NCBI Taxonomy" id="732237"/>
    <lineage>
        <taxon>Bacteria</taxon>
        <taxon>Pseudomonadati</taxon>
        <taxon>Pseudomonadota</taxon>
        <taxon>Alphaproteobacteria</taxon>
        <taxon>Rhodospirillales</taxon>
        <taxon>Thalassospiraceae</taxon>
        <taxon>Thalassospira</taxon>
    </lineage>
</organism>
<proteinExistence type="predicted"/>
<accession>A0A8I1SIX0</accession>
<name>A0A8I1SIX0_9PROT</name>